<dbReference type="SUPFAM" id="SSF57667">
    <property type="entry name" value="beta-beta-alpha zinc fingers"/>
    <property type="match status" value="1"/>
</dbReference>
<dbReference type="Pfam" id="PF00096">
    <property type="entry name" value="zf-C2H2"/>
    <property type="match status" value="2"/>
</dbReference>
<gene>
    <name evidence="3" type="ORF">HZH68_012361</name>
</gene>
<dbReference type="Gene3D" id="3.30.160.60">
    <property type="entry name" value="Classic Zinc Finger"/>
    <property type="match status" value="1"/>
</dbReference>
<organism evidence="3 4">
    <name type="scientific">Vespula germanica</name>
    <name type="common">German yellow jacket</name>
    <name type="synonym">Paravespula germanica</name>
    <dbReference type="NCBI Taxonomy" id="30212"/>
    <lineage>
        <taxon>Eukaryota</taxon>
        <taxon>Metazoa</taxon>
        <taxon>Ecdysozoa</taxon>
        <taxon>Arthropoda</taxon>
        <taxon>Hexapoda</taxon>
        <taxon>Insecta</taxon>
        <taxon>Pterygota</taxon>
        <taxon>Neoptera</taxon>
        <taxon>Endopterygota</taxon>
        <taxon>Hymenoptera</taxon>
        <taxon>Apocrita</taxon>
        <taxon>Aculeata</taxon>
        <taxon>Vespoidea</taxon>
        <taxon>Vespidae</taxon>
        <taxon>Vespinae</taxon>
        <taxon>Vespula</taxon>
    </lineage>
</organism>
<accession>A0A834JHH0</accession>
<dbReference type="InterPro" id="IPR036236">
    <property type="entry name" value="Znf_C2H2_sf"/>
</dbReference>
<name>A0A834JHH0_VESGE</name>
<dbReference type="Proteomes" id="UP000617340">
    <property type="component" value="Unassembled WGS sequence"/>
</dbReference>
<proteinExistence type="predicted"/>
<sequence>MMGASAKRKRDPMTVVDDRWLHIKYYGCKNCGKKYKWKDSLIRHHRYVCGKDPQHSCPICGIKIRYKWLLKKHLIDTHEWKIPKGIHI</sequence>
<evidence type="ECO:0000259" key="2">
    <source>
        <dbReference type="PROSITE" id="PS50157"/>
    </source>
</evidence>
<comment type="caution">
    <text evidence="3">The sequence shown here is derived from an EMBL/GenBank/DDBJ whole genome shotgun (WGS) entry which is preliminary data.</text>
</comment>
<dbReference type="GO" id="GO:0008270">
    <property type="term" value="F:zinc ion binding"/>
    <property type="evidence" value="ECO:0007669"/>
    <property type="project" value="UniProtKB-KW"/>
</dbReference>
<keyword evidence="1" id="KW-0862">Zinc</keyword>
<feature type="domain" description="C2H2-type" evidence="2">
    <location>
        <begin position="26"/>
        <end position="53"/>
    </location>
</feature>
<dbReference type="SMART" id="SM00355">
    <property type="entry name" value="ZnF_C2H2"/>
    <property type="match status" value="2"/>
</dbReference>
<keyword evidence="4" id="KW-1185">Reference proteome</keyword>
<dbReference type="AlphaFoldDB" id="A0A834JHH0"/>
<keyword evidence="1" id="KW-0863">Zinc-finger</keyword>
<evidence type="ECO:0000313" key="3">
    <source>
        <dbReference type="EMBL" id="KAF7388419.1"/>
    </source>
</evidence>
<dbReference type="InterPro" id="IPR013087">
    <property type="entry name" value="Znf_C2H2_type"/>
</dbReference>
<keyword evidence="1" id="KW-0479">Metal-binding</keyword>
<evidence type="ECO:0000313" key="4">
    <source>
        <dbReference type="Proteomes" id="UP000617340"/>
    </source>
</evidence>
<protein>
    <recommendedName>
        <fullName evidence="2">C2H2-type domain-containing protein</fullName>
    </recommendedName>
</protein>
<dbReference type="PROSITE" id="PS50157">
    <property type="entry name" value="ZINC_FINGER_C2H2_2"/>
    <property type="match status" value="1"/>
</dbReference>
<dbReference type="PROSITE" id="PS00028">
    <property type="entry name" value="ZINC_FINGER_C2H2_1"/>
    <property type="match status" value="1"/>
</dbReference>
<dbReference type="EMBL" id="JACSDZ010000013">
    <property type="protein sequence ID" value="KAF7388419.1"/>
    <property type="molecule type" value="Genomic_DNA"/>
</dbReference>
<reference evidence="3" key="1">
    <citation type="journal article" date="2020" name="G3 (Bethesda)">
        <title>High-Quality Assemblies for Three Invasive Social Wasps from the &lt;i&gt;Vespula&lt;/i&gt; Genus.</title>
        <authorList>
            <person name="Harrop T.W.R."/>
            <person name="Guhlin J."/>
            <person name="McLaughlin G.M."/>
            <person name="Permina E."/>
            <person name="Stockwell P."/>
            <person name="Gilligan J."/>
            <person name="Le Lec M.F."/>
            <person name="Gruber M.A.M."/>
            <person name="Quinn O."/>
            <person name="Lovegrove M."/>
            <person name="Duncan E.J."/>
            <person name="Remnant E.J."/>
            <person name="Van Eeckhoven J."/>
            <person name="Graham B."/>
            <person name="Knapp R.A."/>
            <person name="Langford K.W."/>
            <person name="Kronenberg Z."/>
            <person name="Press M.O."/>
            <person name="Eacker S.M."/>
            <person name="Wilson-Rankin E.E."/>
            <person name="Purcell J."/>
            <person name="Lester P.J."/>
            <person name="Dearden P.K."/>
        </authorList>
    </citation>
    <scope>NUCLEOTIDE SEQUENCE</scope>
    <source>
        <strain evidence="3">Linc-1</strain>
    </source>
</reference>
<evidence type="ECO:0000256" key="1">
    <source>
        <dbReference type="PROSITE-ProRule" id="PRU00042"/>
    </source>
</evidence>